<comment type="caution">
    <text evidence="1">The sequence shown here is derived from an EMBL/GenBank/DDBJ whole genome shotgun (WGS) entry which is preliminary data.</text>
</comment>
<proteinExistence type="predicted"/>
<reference evidence="1" key="1">
    <citation type="submission" date="2019-08" db="EMBL/GenBank/DDBJ databases">
        <authorList>
            <person name="Kucharzyk K."/>
            <person name="Murdoch R.W."/>
            <person name="Higgins S."/>
            <person name="Loffler F."/>
        </authorList>
    </citation>
    <scope>NUCLEOTIDE SEQUENCE</scope>
</reference>
<dbReference type="EMBL" id="VSSQ01024881">
    <property type="protein sequence ID" value="MPM72665.1"/>
    <property type="molecule type" value="Genomic_DNA"/>
</dbReference>
<gene>
    <name evidence="1" type="ORF">SDC9_119641</name>
</gene>
<dbReference type="AlphaFoldDB" id="A0A645C535"/>
<evidence type="ECO:0000313" key="1">
    <source>
        <dbReference type="EMBL" id="MPM72665.1"/>
    </source>
</evidence>
<accession>A0A645C535</accession>
<organism evidence="1">
    <name type="scientific">bioreactor metagenome</name>
    <dbReference type="NCBI Taxonomy" id="1076179"/>
    <lineage>
        <taxon>unclassified sequences</taxon>
        <taxon>metagenomes</taxon>
        <taxon>ecological metagenomes</taxon>
    </lineage>
</organism>
<name>A0A645C535_9ZZZZ</name>
<protein>
    <submittedName>
        <fullName evidence="1">Uncharacterized protein</fullName>
    </submittedName>
</protein>
<sequence>MFGRITENVCMHRSDGWPGKDNIAVFGVTAQQSVCSRQGNRGTAADCHQSGLGFAAAGKPWPTSRFVLCSFHYILALGNIHFLLERVFFNFLSRPKGVWAFEQQSAQAKDHHKRSQNEEAKNDQIGYADLLDDLLQGILRPGGDSYLHRPFNGFGGQPHLVFHIKLQRMFAALADLAQVPGQLIKGGSQVFFYQLIIHKEAHGRQVAGMAILKFHQILERQDGGSKLPGIIRF</sequence>